<proteinExistence type="predicted"/>
<organism evidence="2 3">
    <name type="scientific">Fluviicola chungangensis</name>
    <dbReference type="NCBI Taxonomy" id="2597671"/>
    <lineage>
        <taxon>Bacteria</taxon>
        <taxon>Pseudomonadati</taxon>
        <taxon>Bacteroidota</taxon>
        <taxon>Flavobacteriia</taxon>
        <taxon>Flavobacteriales</taxon>
        <taxon>Crocinitomicaceae</taxon>
        <taxon>Fluviicola</taxon>
    </lineage>
</organism>
<protein>
    <submittedName>
        <fullName evidence="2">Uncharacterized protein</fullName>
    </submittedName>
</protein>
<dbReference type="OrthoDB" id="9553555at2"/>
<accession>A0A556MXZ9</accession>
<evidence type="ECO:0000256" key="1">
    <source>
        <dbReference type="SAM" id="SignalP"/>
    </source>
</evidence>
<keyword evidence="1" id="KW-0732">Signal</keyword>
<dbReference type="PROSITE" id="PS51257">
    <property type="entry name" value="PROKAR_LIPOPROTEIN"/>
    <property type="match status" value="1"/>
</dbReference>
<evidence type="ECO:0000313" key="3">
    <source>
        <dbReference type="Proteomes" id="UP000316008"/>
    </source>
</evidence>
<dbReference type="AlphaFoldDB" id="A0A556MXZ9"/>
<name>A0A556MXZ9_9FLAO</name>
<dbReference type="EMBL" id="VLPL01000004">
    <property type="protein sequence ID" value="TSJ44785.1"/>
    <property type="molecule type" value="Genomic_DNA"/>
</dbReference>
<comment type="caution">
    <text evidence="2">The sequence shown here is derived from an EMBL/GenBank/DDBJ whole genome shotgun (WGS) entry which is preliminary data.</text>
</comment>
<gene>
    <name evidence="2" type="ORF">FO442_09290</name>
</gene>
<evidence type="ECO:0000313" key="2">
    <source>
        <dbReference type="EMBL" id="TSJ44785.1"/>
    </source>
</evidence>
<reference evidence="2 3" key="1">
    <citation type="submission" date="2019-07" db="EMBL/GenBank/DDBJ databases">
        <authorList>
            <person name="Huq M.A."/>
        </authorList>
    </citation>
    <scope>NUCLEOTIDE SEQUENCE [LARGE SCALE GENOMIC DNA]</scope>
    <source>
        <strain evidence="2 3">MAH-3</strain>
    </source>
</reference>
<sequence length="149" mass="17273">MLKFSTILLVLLLAFSCTLSAEQENKLNKQLSKYIKSYNENNTLEYAGLSHPAVVRYYSSLGDSKFIAHFSGNTGENTSNLDNPLFREMKSQGNWIERKYTVQKDSRKESDKAYELYAISSDAGNNWFFLTEEDYFLQKIPLKHRLFSK</sequence>
<dbReference type="Proteomes" id="UP000316008">
    <property type="component" value="Unassembled WGS sequence"/>
</dbReference>
<dbReference type="RefSeq" id="WP_144332899.1">
    <property type="nucleotide sequence ID" value="NZ_VLPL01000004.1"/>
</dbReference>
<feature type="signal peptide" evidence="1">
    <location>
        <begin position="1"/>
        <end position="21"/>
    </location>
</feature>
<keyword evidence="3" id="KW-1185">Reference proteome</keyword>
<feature type="chain" id="PRO_5022112732" evidence="1">
    <location>
        <begin position="22"/>
        <end position="149"/>
    </location>
</feature>